<accession>A0A3A9KN17</accession>
<evidence type="ECO:0000313" key="3">
    <source>
        <dbReference type="Proteomes" id="UP000281498"/>
    </source>
</evidence>
<sequence length="155" mass="18337">MFFRKARKENKKKEEEEEEVVKEIEATIEEVRTAVNEFALNLDNGISLRSIVLDTHEIDFELLHSYLGGKPNKPFYMSKETFEVFEDPDYPKHIDHCQIACDQYFLETGEEPIVQGDKTRTISYFKLKNYLVKNPPFELFLDPNDRMVTHRKKSN</sequence>
<dbReference type="InterPro" id="IPR025071">
    <property type="entry name" value="DUF3939"/>
</dbReference>
<organism evidence="2 3">
    <name type="scientific">Salipaludibacillus neizhouensis</name>
    <dbReference type="NCBI Taxonomy" id="885475"/>
    <lineage>
        <taxon>Bacteria</taxon>
        <taxon>Bacillati</taxon>
        <taxon>Bacillota</taxon>
        <taxon>Bacilli</taxon>
        <taxon>Bacillales</taxon>
        <taxon>Bacillaceae</taxon>
    </lineage>
</organism>
<protein>
    <recommendedName>
        <fullName evidence="4">DUF3939 domain-containing protein</fullName>
    </recommendedName>
</protein>
<feature type="coiled-coil region" evidence="1">
    <location>
        <begin position="3"/>
        <end position="34"/>
    </location>
</feature>
<dbReference type="RefSeq" id="WP_110936957.1">
    <property type="nucleotide sequence ID" value="NZ_KZ614146.1"/>
</dbReference>
<dbReference type="Proteomes" id="UP000281498">
    <property type="component" value="Unassembled WGS sequence"/>
</dbReference>
<comment type="caution">
    <text evidence="2">The sequence shown here is derived from an EMBL/GenBank/DDBJ whole genome shotgun (WGS) entry which is preliminary data.</text>
</comment>
<evidence type="ECO:0000256" key="1">
    <source>
        <dbReference type="SAM" id="Coils"/>
    </source>
</evidence>
<dbReference type="OrthoDB" id="2352834at2"/>
<gene>
    <name evidence="2" type="ORF">CR203_16335</name>
</gene>
<keyword evidence="3" id="KW-1185">Reference proteome</keyword>
<keyword evidence="1" id="KW-0175">Coiled coil</keyword>
<evidence type="ECO:0008006" key="4">
    <source>
        <dbReference type="Google" id="ProtNLM"/>
    </source>
</evidence>
<dbReference type="AlphaFoldDB" id="A0A3A9KN17"/>
<proteinExistence type="predicted"/>
<dbReference type="EMBL" id="PDOE01000008">
    <property type="protein sequence ID" value="RKL66126.1"/>
    <property type="molecule type" value="Genomic_DNA"/>
</dbReference>
<dbReference type="Pfam" id="PF13075">
    <property type="entry name" value="DUF3939"/>
    <property type="match status" value="1"/>
</dbReference>
<name>A0A3A9KN17_9BACI</name>
<evidence type="ECO:0000313" key="2">
    <source>
        <dbReference type="EMBL" id="RKL66126.1"/>
    </source>
</evidence>
<reference evidence="2 3" key="1">
    <citation type="submission" date="2017-10" db="EMBL/GenBank/DDBJ databases">
        <title>Bacillus sp. nov., a halophilic bacterium isolated from a Keqin Lake.</title>
        <authorList>
            <person name="Wang H."/>
        </authorList>
    </citation>
    <scope>NUCLEOTIDE SEQUENCE [LARGE SCALE GENOMIC DNA]</scope>
    <source>
        <strain evidence="2 3">KCTC 13187</strain>
    </source>
</reference>